<keyword evidence="1" id="KW-0479">Metal-binding</keyword>
<evidence type="ECO:0000259" key="5">
    <source>
        <dbReference type="PROSITE" id="PS51999"/>
    </source>
</evidence>
<gene>
    <name evidence="6" type="ORF">SHERM_21117</name>
</gene>
<evidence type="ECO:0000256" key="2">
    <source>
        <dbReference type="ARBA" id="ARBA00022771"/>
    </source>
</evidence>
<evidence type="ECO:0000256" key="3">
    <source>
        <dbReference type="ARBA" id="ARBA00022833"/>
    </source>
</evidence>
<dbReference type="Proteomes" id="UP001153555">
    <property type="component" value="Unassembled WGS sequence"/>
</dbReference>
<accession>A0A9N7N0K6</accession>
<dbReference type="OrthoDB" id="914143at2759"/>
<dbReference type="Pfam" id="PF06839">
    <property type="entry name" value="Zn_ribbon_GRF"/>
    <property type="match status" value="1"/>
</dbReference>
<comment type="caution">
    <text evidence="6">The sequence shown here is derived from an EMBL/GenBank/DDBJ whole genome shotgun (WGS) entry which is preliminary data.</text>
</comment>
<organism evidence="6 7">
    <name type="scientific">Striga hermonthica</name>
    <name type="common">Purple witchweed</name>
    <name type="synonym">Buchnera hermonthica</name>
    <dbReference type="NCBI Taxonomy" id="68872"/>
    <lineage>
        <taxon>Eukaryota</taxon>
        <taxon>Viridiplantae</taxon>
        <taxon>Streptophyta</taxon>
        <taxon>Embryophyta</taxon>
        <taxon>Tracheophyta</taxon>
        <taxon>Spermatophyta</taxon>
        <taxon>Magnoliopsida</taxon>
        <taxon>eudicotyledons</taxon>
        <taxon>Gunneridae</taxon>
        <taxon>Pentapetalae</taxon>
        <taxon>asterids</taxon>
        <taxon>lamiids</taxon>
        <taxon>Lamiales</taxon>
        <taxon>Orobanchaceae</taxon>
        <taxon>Buchnereae</taxon>
        <taxon>Striga</taxon>
    </lineage>
</organism>
<keyword evidence="2 4" id="KW-0863">Zinc-finger</keyword>
<reference evidence="6" key="1">
    <citation type="submission" date="2019-12" db="EMBL/GenBank/DDBJ databases">
        <authorList>
            <person name="Scholes J."/>
        </authorList>
    </citation>
    <scope>NUCLEOTIDE SEQUENCE</scope>
</reference>
<proteinExistence type="predicted"/>
<protein>
    <submittedName>
        <fullName evidence="6">Zinc ion binding</fullName>
    </submittedName>
</protein>
<keyword evidence="3" id="KW-0862">Zinc</keyword>
<dbReference type="AlphaFoldDB" id="A0A9N7N0K6"/>
<evidence type="ECO:0000256" key="4">
    <source>
        <dbReference type="PROSITE-ProRule" id="PRU01343"/>
    </source>
</evidence>
<dbReference type="GO" id="GO:0008270">
    <property type="term" value="F:zinc ion binding"/>
    <property type="evidence" value="ECO:0007669"/>
    <property type="project" value="UniProtKB-KW"/>
</dbReference>
<keyword evidence="7" id="KW-1185">Reference proteome</keyword>
<feature type="domain" description="GRF-type" evidence="5">
    <location>
        <begin position="22"/>
        <end position="64"/>
    </location>
</feature>
<sequence>MSSSTSQSSRLYVSPHSSQKICDHGKEVDVFTSMTQGNLARRFNRCSRRKGPEDCGHFGWIDPSLPLFQKGCFVNLMGQKKSLEEKLRCKEVMENLR</sequence>
<evidence type="ECO:0000313" key="6">
    <source>
        <dbReference type="EMBL" id="CAA0824101.1"/>
    </source>
</evidence>
<name>A0A9N7N0K6_STRHE</name>
<evidence type="ECO:0000256" key="1">
    <source>
        <dbReference type="ARBA" id="ARBA00022723"/>
    </source>
</evidence>
<dbReference type="EMBL" id="CACSLK010024664">
    <property type="protein sequence ID" value="CAA0824101.1"/>
    <property type="molecule type" value="Genomic_DNA"/>
</dbReference>
<evidence type="ECO:0000313" key="7">
    <source>
        <dbReference type="Proteomes" id="UP001153555"/>
    </source>
</evidence>
<dbReference type="PROSITE" id="PS51999">
    <property type="entry name" value="ZF_GRF"/>
    <property type="match status" value="1"/>
</dbReference>
<dbReference type="InterPro" id="IPR010666">
    <property type="entry name" value="Znf_GRF"/>
</dbReference>